<sequence>MCSSDLFLGLLALLFPPLPGWAVWVKCGICSSDSLLNLLLCMLGYVPGLLHAWYIVAKYPEPVDQHGGYDTEGARVVYVRVDQEGEAPGGHGGRRAQQQQPQGGRQPKSQPGRQANMSYGSAAGSSSSAPPLSTQPHDYNGGEGSSEDLPPPPSYAEVVGDHKIQDRS</sequence>
<reference evidence="8 9" key="1">
    <citation type="submission" date="2015-09" db="EMBL/GenBank/DDBJ databases">
        <title>Host preference determinants of Valsa canker pathogens revealed by comparative genomics.</title>
        <authorList>
            <person name="Yin Z."/>
            <person name="Huang L."/>
        </authorList>
    </citation>
    <scope>NUCLEOTIDE SEQUENCE [LARGE SCALE GENOMIC DNA]</scope>
    <source>
        <strain evidence="8 9">YSFL</strain>
    </source>
</reference>
<keyword evidence="5" id="KW-0472">Membrane</keyword>
<feature type="region of interest" description="Disordered" evidence="6">
    <location>
        <begin position="79"/>
        <end position="168"/>
    </location>
</feature>
<keyword evidence="4" id="KW-1133">Transmembrane helix</keyword>
<evidence type="ECO:0000256" key="6">
    <source>
        <dbReference type="SAM" id="MobiDB-lite"/>
    </source>
</evidence>
<comment type="similarity">
    <text evidence="2">Belongs to the UPF0057 (PMP3) family.</text>
</comment>
<evidence type="ECO:0000313" key="8">
    <source>
        <dbReference type="EMBL" id="ROW00967.1"/>
    </source>
</evidence>
<dbReference type="AlphaFoldDB" id="A0A423WC66"/>
<dbReference type="Proteomes" id="UP000284375">
    <property type="component" value="Unassembled WGS sequence"/>
</dbReference>
<evidence type="ECO:0000256" key="5">
    <source>
        <dbReference type="ARBA" id="ARBA00023136"/>
    </source>
</evidence>
<keyword evidence="9" id="KW-1185">Reference proteome</keyword>
<organism evidence="8 9">
    <name type="scientific">Cytospora chrysosperma</name>
    <name type="common">Cytospora canker fungus</name>
    <name type="synonym">Sphaeria chrysosperma</name>
    <dbReference type="NCBI Taxonomy" id="252740"/>
    <lineage>
        <taxon>Eukaryota</taxon>
        <taxon>Fungi</taxon>
        <taxon>Dikarya</taxon>
        <taxon>Ascomycota</taxon>
        <taxon>Pezizomycotina</taxon>
        <taxon>Sordariomycetes</taxon>
        <taxon>Sordariomycetidae</taxon>
        <taxon>Diaporthales</taxon>
        <taxon>Cytosporaceae</taxon>
        <taxon>Cytospora</taxon>
    </lineage>
</organism>
<protein>
    <recommendedName>
        <fullName evidence="10">Stress response RCI peptide</fullName>
    </recommendedName>
</protein>
<evidence type="ECO:0000313" key="9">
    <source>
        <dbReference type="Proteomes" id="UP000284375"/>
    </source>
</evidence>
<dbReference type="InterPro" id="IPR000612">
    <property type="entry name" value="PMP3"/>
</dbReference>
<dbReference type="PANTHER" id="PTHR21659:SF57">
    <property type="entry name" value="PLASMA MEMBRANE PROTEOLIPID 31"/>
    <property type="match status" value="1"/>
</dbReference>
<gene>
    <name evidence="8" type="ORF">VSDG_02707</name>
</gene>
<name>A0A423WC66_CYTCH</name>
<dbReference type="STRING" id="252740.A0A423WC66"/>
<evidence type="ECO:0000256" key="3">
    <source>
        <dbReference type="ARBA" id="ARBA00022692"/>
    </source>
</evidence>
<dbReference type="EMBL" id="LJZO01000007">
    <property type="protein sequence ID" value="ROW00967.1"/>
    <property type="molecule type" value="Genomic_DNA"/>
</dbReference>
<feature type="signal peptide" evidence="7">
    <location>
        <begin position="1"/>
        <end position="22"/>
    </location>
</feature>
<accession>A0A423WC66</accession>
<comment type="subcellular location">
    <subcellularLocation>
        <location evidence="1">Membrane</location>
    </subcellularLocation>
</comment>
<dbReference type="Pfam" id="PF01679">
    <property type="entry name" value="Pmp3"/>
    <property type="match status" value="1"/>
</dbReference>
<feature type="chain" id="PRO_5018965973" description="Stress response RCI peptide" evidence="7">
    <location>
        <begin position="23"/>
        <end position="168"/>
    </location>
</feature>
<keyword evidence="7" id="KW-0732">Signal</keyword>
<comment type="caution">
    <text evidence="8">The sequence shown here is derived from an EMBL/GenBank/DDBJ whole genome shotgun (WGS) entry which is preliminary data.</text>
</comment>
<feature type="compositionally biased region" description="Basic and acidic residues" evidence="6">
    <location>
        <begin position="159"/>
        <end position="168"/>
    </location>
</feature>
<dbReference type="PANTHER" id="PTHR21659">
    <property type="entry name" value="HYDROPHOBIC PROTEIN RCI2 LOW TEMPERATURE AND SALT RESPONSIVE PROTEIN LTI6 -RELATED"/>
    <property type="match status" value="1"/>
</dbReference>
<evidence type="ECO:0000256" key="2">
    <source>
        <dbReference type="ARBA" id="ARBA00009530"/>
    </source>
</evidence>
<proteinExistence type="inferred from homology"/>
<dbReference type="OrthoDB" id="2802411at2759"/>
<evidence type="ECO:0008006" key="10">
    <source>
        <dbReference type="Google" id="ProtNLM"/>
    </source>
</evidence>
<evidence type="ECO:0000256" key="7">
    <source>
        <dbReference type="SAM" id="SignalP"/>
    </source>
</evidence>
<evidence type="ECO:0000256" key="4">
    <source>
        <dbReference type="ARBA" id="ARBA00022989"/>
    </source>
</evidence>
<dbReference type="GO" id="GO:0016020">
    <property type="term" value="C:membrane"/>
    <property type="evidence" value="ECO:0007669"/>
    <property type="project" value="UniProtKB-SubCell"/>
</dbReference>
<evidence type="ECO:0000256" key="1">
    <source>
        <dbReference type="ARBA" id="ARBA00004370"/>
    </source>
</evidence>
<feature type="compositionally biased region" description="Low complexity" evidence="6">
    <location>
        <begin position="95"/>
        <end position="129"/>
    </location>
</feature>
<keyword evidence="3" id="KW-0812">Transmembrane</keyword>